<evidence type="ECO:0008006" key="3">
    <source>
        <dbReference type="Google" id="ProtNLM"/>
    </source>
</evidence>
<organism evidence="1 2">
    <name type="scientific">Planococcus donghaensis MPA1U2</name>
    <dbReference type="NCBI Taxonomy" id="933115"/>
    <lineage>
        <taxon>Bacteria</taxon>
        <taxon>Bacillati</taxon>
        <taxon>Bacillota</taxon>
        <taxon>Bacilli</taxon>
        <taxon>Bacillales</taxon>
        <taxon>Caryophanaceae</taxon>
        <taxon>Planococcus</taxon>
    </lineage>
</organism>
<evidence type="ECO:0000313" key="1">
    <source>
        <dbReference type="EMBL" id="EGA91387.1"/>
    </source>
</evidence>
<reference evidence="1 2" key="1">
    <citation type="journal article" date="2011" name="J. Bacteriol.">
        <title>The Draft Genome of Planococcus donghaensis MPA1U2 Reveals Nonsporulation Pathways Controlled by a Conserved Spo0A Regulon.</title>
        <authorList>
            <person name="Pearson M.D."/>
            <person name="Noller H.F."/>
        </authorList>
    </citation>
    <scope>NUCLEOTIDE SEQUENCE [LARGE SCALE GENOMIC DNA]</scope>
    <source>
        <strain evidence="1 2">MPA1U2</strain>
    </source>
</reference>
<name>E7RCM2_9BACL</name>
<proteinExistence type="predicted"/>
<dbReference type="Proteomes" id="UP000003052">
    <property type="component" value="Unassembled WGS sequence"/>
</dbReference>
<protein>
    <recommendedName>
        <fullName evidence="3">ParB/Sulfiredoxin domain-containing protein</fullName>
    </recommendedName>
</protein>
<dbReference type="OrthoDB" id="5194822at2"/>
<gene>
    <name evidence="1" type="ORF">GPDM_00930</name>
</gene>
<dbReference type="RefSeq" id="WP_008427998.1">
    <property type="nucleotide sequence ID" value="NZ_AEPB01000001.1"/>
</dbReference>
<evidence type="ECO:0000313" key="2">
    <source>
        <dbReference type="Proteomes" id="UP000003052"/>
    </source>
</evidence>
<dbReference type="EMBL" id="AEPB01000001">
    <property type="protein sequence ID" value="EGA91387.1"/>
    <property type="molecule type" value="Genomic_DNA"/>
</dbReference>
<comment type="caution">
    <text evidence="1">The sequence shown here is derived from an EMBL/GenBank/DDBJ whole genome shotgun (WGS) entry which is preliminary data.</text>
</comment>
<dbReference type="eggNOG" id="COG1475">
    <property type="taxonomic scope" value="Bacteria"/>
</dbReference>
<accession>E7RCM2</accession>
<dbReference type="AlphaFoldDB" id="E7RCM2"/>
<sequence>METNLIELIEKDITLTDGTRNLTVKGETKNHKVYKIPLEYLFYNNQNGRITTWISKYNSENNLLNLDDMEYYNSVLHGFIKQANENAFDKTKINIKMFGQKVAGVVLKNGRIIDGNRRFTCLREIAAEGEDCYFNAVILDTDEGISDKDIKRLELNLQHAEERPVDYDPIDNLVDIYRDLEQNKTFTISEYVRNVNKKKTEVEKTLKKAILMVEFLEFINADGKYYIARELNLDGPLQEMVGILNKVEEGKEEDVKSALFTALLTSQTGDLTRRIREIGNEIIKTKNADKFIEEYEEIVEEVFEDLQGEEEVDLSTVNEKVSKNTSLKEKGNTIITKKIDQNRHEAVRNKPIVLLNNALDALNAIDETVVSRMNEENKEEFEEVLKKIYETLNAYSEEINV</sequence>